<feature type="region of interest" description="Disordered" evidence="1">
    <location>
        <begin position="670"/>
        <end position="705"/>
    </location>
</feature>
<evidence type="ECO:0000313" key="2">
    <source>
        <dbReference type="EMBL" id="KZT66049.1"/>
    </source>
</evidence>
<sequence length="705" mass="75605">MNSPGIRPTRGRHRKRISALRLSSDSTVTTLPPYTSPPWSRHASLDVSDSDKPPDYPDSAEEADADTDTDEDNVVYVQPPLPKLSLPQGSRIRRPHPQLQSPRSHSHSNSFSHSHSHSHSLRRQQSAAGNGNDDPYLDSLLARSVHALEMSNTLLQSSMSTQSSLSAVLQNDPMADLSLEARAQMLSRRVYSNRNVHESWVDGLDEIYRSVEDLVGREEGEGEGEDGEAARLSKVDMQSLSKSAPASSFEDNFRKGAPMVGAEERVQVRRRPSLRRPSLDSMGGSHLEYSNHDRSHFVAPAPRALTIYVDSTDDPDLIKLPSTLGLRTSSHLVPTPLPSQMTAIDTGREASVKPSDSTKSIVDVLSSYVSSPPAAGPSGSVSSSPRFSIMTRSGRSSSTSSSSKTVRRVRESKSPPAATTSPTSFRSRSLTPMRTATPPRAPRPMTPPIEELSASSSSSSSSSETLHVDRTLESLRTILGKQPPPAHSPGSSKSTPLPLPKPSLLSPPTVEPVSSTSNATASVSRLFTKNRHSSSTRPPSPPRQSVLKNRSAPPTPTLSAPPTRSPSTAGVPETFAGLHLGMPSVPGFRSATSSGRSTPKRISFAELPESYAGSKPDGAPSRFRDKLKGKERAKGKGKGRGRGKEKGKGKEEEDAGWWTGWLLGAAGTGSGAGLSMSAAREERMRGPGWTTRPGYVGGSWEEWGA</sequence>
<feature type="region of interest" description="Disordered" evidence="1">
    <location>
        <begin position="217"/>
        <end position="237"/>
    </location>
</feature>
<feature type="compositionally biased region" description="Acidic residues" evidence="1">
    <location>
        <begin position="58"/>
        <end position="73"/>
    </location>
</feature>
<feature type="region of interest" description="Disordered" evidence="1">
    <location>
        <begin position="370"/>
        <end position="655"/>
    </location>
</feature>
<feature type="compositionally biased region" description="Low complexity" evidence="1">
    <location>
        <begin position="488"/>
        <end position="524"/>
    </location>
</feature>
<reference evidence="2 3" key="1">
    <citation type="journal article" date="2016" name="Mol. Biol. Evol.">
        <title>Comparative Genomics of Early-Diverging Mushroom-Forming Fungi Provides Insights into the Origins of Lignocellulose Decay Capabilities.</title>
        <authorList>
            <person name="Nagy L.G."/>
            <person name="Riley R."/>
            <person name="Tritt A."/>
            <person name="Adam C."/>
            <person name="Daum C."/>
            <person name="Floudas D."/>
            <person name="Sun H."/>
            <person name="Yadav J.S."/>
            <person name="Pangilinan J."/>
            <person name="Larsson K.H."/>
            <person name="Matsuura K."/>
            <person name="Barry K."/>
            <person name="Labutti K."/>
            <person name="Kuo R."/>
            <person name="Ohm R.A."/>
            <person name="Bhattacharya S.S."/>
            <person name="Shirouzu T."/>
            <person name="Yoshinaga Y."/>
            <person name="Martin F.M."/>
            <person name="Grigoriev I.V."/>
            <person name="Hibbett D.S."/>
        </authorList>
    </citation>
    <scope>NUCLEOTIDE SEQUENCE [LARGE SCALE GENOMIC DNA]</scope>
    <source>
        <strain evidence="2 3">L-15889</strain>
    </source>
</reference>
<protein>
    <submittedName>
        <fullName evidence="2">Uncharacterized protein</fullName>
    </submittedName>
</protein>
<feature type="compositionally biased region" description="Basic residues" evidence="1">
    <location>
        <begin position="9"/>
        <end position="18"/>
    </location>
</feature>
<dbReference type="OrthoDB" id="3254377at2759"/>
<organism evidence="2 3">
    <name type="scientific">Daedalea quercina L-15889</name>
    <dbReference type="NCBI Taxonomy" id="1314783"/>
    <lineage>
        <taxon>Eukaryota</taxon>
        <taxon>Fungi</taxon>
        <taxon>Dikarya</taxon>
        <taxon>Basidiomycota</taxon>
        <taxon>Agaricomycotina</taxon>
        <taxon>Agaricomycetes</taxon>
        <taxon>Polyporales</taxon>
        <taxon>Fomitopsis</taxon>
    </lineage>
</organism>
<feature type="compositionally biased region" description="Polar residues" evidence="1">
    <location>
        <begin position="417"/>
        <end position="430"/>
    </location>
</feature>
<feature type="compositionally biased region" description="Low complexity" evidence="1">
    <location>
        <begin position="392"/>
        <end position="404"/>
    </location>
</feature>
<feature type="compositionally biased region" description="Low complexity" evidence="1">
    <location>
        <begin position="557"/>
        <end position="569"/>
    </location>
</feature>
<feature type="compositionally biased region" description="Polar residues" evidence="1">
    <location>
        <begin position="21"/>
        <end position="33"/>
    </location>
</feature>
<feature type="region of interest" description="Disordered" evidence="1">
    <location>
        <begin position="1"/>
        <end position="135"/>
    </location>
</feature>
<feature type="compositionally biased region" description="Basic and acidic residues" evidence="1">
    <location>
        <begin position="622"/>
        <end position="634"/>
    </location>
</feature>
<evidence type="ECO:0000256" key="1">
    <source>
        <dbReference type="SAM" id="MobiDB-lite"/>
    </source>
</evidence>
<feature type="compositionally biased region" description="Polar residues" evidence="1">
    <location>
        <begin position="328"/>
        <end position="343"/>
    </location>
</feature>
<feature type="compositionally biased region" description="Basic and acidic residues" evidence="1">
    <location>
        <begin position="642"/>
        <end position="651"/>
    </location>
</feature>
<feature type="region of interest" description="Disordered" evidence="1">
    <location>
        <begin position="266"/>
        <end position="290"/>
    </location>
</feature>
<dbReference type="Proteomes" id="UP000076727">
    <property type="component" value="Unassembled WGS sequence"/>
</dbReference>
<evidence type="ECO:0000313" key="3">
    <source>
        <dbReference type="Proteomes" id="UP000076727"/>
    </source>
</evidence>
<keyword evidence="3" id="KW-1185">Reference proteome</keyword>
<accession>A0A165MS24</accession>
<gene>
    <name evidence="2" type="ORF">DAEQUDRAFT_813895</name>
</gene>
<feature type="region of interest" description="Disordered" evidence="1">
    <location>
        <begin position="328"/>
        <end position="358"/>
    </location>
</feature>
<dbReference type="AlphaFoldDB" id="A0A165MS24"/>
<feature type="compositionally biased region" description="Low complexity" evidence="1">
    <location>
        <begin position="370"/>
        <end position="385"/>
    </location>
</feature>
<dbReference type="EMBL" id="KV429096">
    <property type="protein sequence ID" value="KZT66049.1"/>
    <property type="molecule type" value="Genomic_DNA"/>
</dbReference>
<feature type="compositionally biased region" description="Low complexity" evidence="1">
    <location>
        <begin position="453"/>
        <end position="463"/>
    </location>
</feature>
<dbReference type="STRING" id="1314783.A0A165MS24"/>
<proteinExistence type="predicted"/>
<name>A0A165MS24_9APHY</name>